<keyword evidence="3" id="KW-0808">Transferase</keyword>
<evidence type="ECO:0000259" key="8">
    <source>
        <dbReference type="Pfam" id="PF16822"/>
    </source>
</evidence>
<evidence type="ECO:0000256" key="7">
    <source>
        <dbReference type="SAM" id="MobiDB-lite"/>
    </source>
</evidence>
<keyword evidence="5" id="KW-0574">Periplasm</keyword>
<comment type="pathway">
    <text evidence="2">Glycan biosynthesis; alginate biosynthesis.</text>
</comment>
<dbReference type="RefSeq" id="WP_138398021.1">
    <property type="nucleotide sequence ID" value="NZ_JBAFVI010000012.1"/>
</dbReference>
<protein>
    <recommendedName>
        <fullName evidence="8">AlgX/AlgJ SGNH hydrolase-like domain-containing protein</fullName>
    </recommendedName>
</protein>
<evidence type="ECO:0000256" key="1">
    <source>
        <dbReference type="ARBA" id="ARBA00004418"/>
    </source>
</evidence>
<evidence type="ECO:0000256" key="5">
    <source>
        <dbReference type="ARBA" id="ARBA00022764"/>
    </source>
</evidence>
<dbReference type="GO" id="GO:0042121">
    <property type="term" value="P:alginic acid biosynthetic process"/>
    <property type="evidence" value="ECO:0007669"/>
    <property type="project" value="UniProtKB-UniPathway"/>
</dbReference>
<organism evidence="9 10">
    <name type="scientific">Xanthobacter autotrophicus</name>
    <dbReference type="NCBI Taxonomy" id="280"/>
    <lineage>
        <taxon>Bacteria</taxon>
        <taxon>Pseudomonadati</taxon>
        <taxon>Pseudomonadota</taxon>
        <taxon>Alphaproteobacteria</taxon>
        <taxon>Hyphomicrobiales</taxon>
        <taxon>Xanthobacteraceae</taxon>
        <taxon>Xanthobacter</taxon>
    </lineage>
</organism>
<sequence>MPLIMSFRRWWAAIFVAILLLPALGHFLPDAPAPMRTVLAPEARWWEDAARRLDPWINNTFGFRGAVLAAHRSYVRFIGDSQSRLVLKGEHGALYLNSEKAVEQSIGQVVRPEEVAHFLAFAQRMNAYMTAQGGRFVVVVAPNGQTANFELLPAYARQLKKSPTEFDLVAQGLKAEGVAFADVRPLFTEAKKTGPVHWLYDTHWNRRGALIAFNATMVAAGRPDLQISADDALGPPEPTMKGDLARMGGITPARPDVDYPPKGPTLDQPGQVEMPGVMQPVGMTDPFESYAYSTGHAGPRILVIGDSFTQGFWRGWLAYRASAYGWTHHRYCRFDMGAVERFKPDILIYAPTERAMQCKGEPFVAQDGPGQGGQGQGTPGNAAPGNATPGNAAPTNATPTKGGG</sequence>
<feature type="domain" description="AlgX/AlgJ SGNH hydrolase-like" evidence="8">
    <location>
        <begin position="86"/>
        <end position="260"/>
    </location>
</feature>
<dbReference type="AlphaFoldDB" id="A0A6C1KK38"/>
<comment type="subcellular location">
    <subcellularLocation>
        <location evidence="1">Periplasm</location>
    </subcellularLocation>
</comment>
<dbReference type="OrthoDB" id="175771at2"/>
<evidence type="ECO:0000313" key="10">
    <source>
        <dbReference type="Proteomes" id="UP000305131"/>
    </source>
</evidence>
<gene>
    <name evidence="9" type="ORF">FBQ73_02920</name>
</gene>
<keyword evidence="6" id="KW-0016">Alginate biosynthesis</keyword>
<proteinExistence type="predicted"/>
<dbReference type="GO" id="GO:0016740">
    <property type="term" value="F:transferase activity"/>
    <property type="evidence" value="ECO:0007669"/>
    <property type="project" value="UniProtKB-KW"/>
</dbReference>
<evidence type="ECO:0000256" key="3">
    <source>
        <dbReference type="ARBA" id="ARBA00022679"/>
    </source>
</evidence>
<dbReference type="GO" id="GO:0042597">
    <property type="term" value="C:periplasmic space"/>
    <property type="evidence" value="ECO:0007669"/>
    <property type="project" value="UniProtKB-SubCell"/>
</dbReference>
<name>A0A6C1KK38_XANAU</name>
<evidence type="ECO:0000256" key="6">
    <source>
        <dbReference type="ARBA" id="ARBA00022841"/>
    </source>
</evidence>
<dbReference type="GeneID" id="95772406"/>
<evidence type="ECO:0000256" key="2">
    <source>
        <dbReference type="ARBA" id="ARBA00005182"/>
    </source>
</evidence>
<evidence type="ECO:0000256" key="4">
    <source>
        <dbReference type="ARBA" id="ARBA00022729"/>
    </source>
</evidence>
<evidence type="ECO:0000313" key="9">
    <source>
        <dbReference type="EMBL" id="TLX44535.1"/>
    </source>
</evidence>
<feature type="compositionally biased region" description="Low complexity" evidence="7">
    <location>
        <begin position="379"/>
        <end position="404"/>
    </location>
</feature>
<accession>A0A6C1KK38</accession>
<reference evidence="9 10" key="1">
    <citation type="submission" date="2019-05" db="EMBL/GenBank/DDBJ databases">
        <authorList>
            <person name="Zhou X."/>
        </authorList>
    </citation>
    <scope>NUCLEOTIDE SEQUENCE [LARGE SCALE GENOMIC DNA]</scope>
    <source>
        <strain evidence="9 10">DSM 432</strain>
    </source>
</reference>
<feature type="region of interest" description="Disordered" evidence="7">
    <location>
        <begin position="362"/>
        <end position="404"/>
    </location>
</feature>
<comment type="caution">
    <text evidence="9">The sequence shown here is derived from an EMBL/GenBank/DDBJ whole genome shotgun (WGS) entry which is preliminary data.</text>
</comment>
<dbReference type="UniPathway" id="UPA00286"/>
<feature type="compositionally biased region" description="Gly residues" evidence="7">
    <location>
        <begin position="369"/>
        <end position="378"/>
    </location>
</feature>
<dbReference type="InterPro" id="IPR031811">
    <property type="entry name" value="ALGX/ALGJ_SGNH-like"/>
</dbReference>
<dbReference type="EMBL" id="VAUP01000007">
    <property type="protein sequence ID" value="TLX44535.1"/>
    <property type="molecule type" value="Genomic_DNA"/>
</dbReference>
<dbReference type="Pfam" id="PF16822">
    <property type="entry name" value="ALGX"/>
    <property type="match status" value="1"/>
</dbReference>
<keyword evidence="4" id="KW-0732">Signal</keyword>
<dbReference type="Proteomes" id="UP000305131">
    <property type="component" value="Unassembled WGS sequence"/>
</dbReference>